<organism evidence="1 2">
    <name type="scientific">Heterostelium pallidum (strain ATCC 26659 / Pp 5 / PN500)</name>
    <name type="common">Cellular slime mold</name>
    <name type="synonym">Polysphondylium pallidum</name>
    <dbReference type="NCBI Taxonomy" id="670386"/>
    <lineage>
        <taxon>Eukaryota</taxon>
        <taxon>Amoebozoa</taxon>
        <taxon>Evosea</taxon>
        <taxon>Eumycetozoa</taxon>
        <taxon>Dictyostelia</taxon>
        <taxon>Acytosteliales</taxon>
        <taxon>Acytosteliaceae</taxon>
        <taxon>Heterostelium</taxon>
    </lineage>
</organism>
<dbReference type="RefSeq" id="XP_020428539.1">
    <property type="nucleotide sequence ID" value="XM_020580954.1"/>
</dbReference>
<gene>
    <name evidence="1" type="ORF">PPL_10172</name>
</gene>
<evidence type="ECO:0000313" key="1">
    <source>
        <dbReference type="EMBL" id="EFA76407.1"/>
    </source>
</evidence>
<comment type="caution">
    <text evidence="1">The sequence shown here is derived from an EMBL/GenBank/DDBJ whole genome shotgun (WGS) entry which is preliminary data.</text>
</comment>
<keyword evidence="2" id="KW-1185">Reference proteome</keyword>
<reference evidence="1 2" key="1">
    <citation type="journal article" date="2011" name="Genome Res.">
        <title>Phylogeny-wide analysis of social amoeba genomes highlights ancient origins for complex intercellular communication.</title>
        <authorList>
            <person name="Heidel A.J."/>
            <person name="Lawal H.M."/>
            <person name="Felder M."/>
            <person name="Schilde C."/>
            <person name="Helps N.R."/>
            <person name="Tunggal B."/>
            <person name="Rivero F."/>
            <person name="John U."/>
            <person name="Schleicher M."/>
            <person name="Eichinger L."/>
            <person name="Platzer M."/>
            <person name="Noegel A.A."/>
            <person name="Schaap P."/>
            <person name="Gloeckner G."/>
        </authorList>
    </citation>
    <scope>NUCLEOTIDE SEQUENCE [LARGE SCALE GENOMIC DNA]</scope>
    <source>
        <strain evidence="2">ATCC 26659 / Pp 5 / PN500</strain>
    </source>
</reference>
<dbReference type="InParanoid" id="D3BQI7"/>
<evidence type="ECO:0000313" key="2">
    <source>
        <dbReference type="Proteomes" id="UP000001396"/>
    </source>
</evidence>
<dbReference type="Proteomes" id="UP000001396">
    <property type="component" value="Unassembled WGS sequence"/>
</dbReference>
<dbReference type="AlphaFoldDB" id="D3BQI7"/>
<name>D3BQI7_HETP5</name>
<dbReference type="GeneID" id="31365643"/>
<sequence length="154" mass="17770">MAEYFFIQRVQRGTFYTNYQNCKAGGEHIDRMLMIERIEKKTPNSLQFTIPILQDGTSNEQMMPFNAEAKHDLLQSVTEGDIAELNLHLTPDGKLTVAGLKNFKDKFNLEQYHTVMPLAETDSTLFPNYDMVSLYNEQKKQQQQQQQQQGGDDS</sequence>
<proteinExistence type="predicted"/>
<protein>
    <submittedName>
        <fullName evidence="1">Uncharacterized protein</fullName>
    </submittedName>
</protein>
<dbReference type="EMBL" id="ADBJ01000047">
    <property type="protein sequence ID" value="EFA76407.1"/>
    <property type="molecule type" value="Genomic_DNA"/>
</dbReference>
<accession>D3BQI7</accession>